<comment type="similarity">
    <text evidence="2">Belongs to the transketolase family.</text>
</comment>
<name>A0A6J6IZ33_9ZZZZ</name>
<dbReference type="PANTHER" id="PTHR47514">
    <property type="entry name" value="TRANSKETOLASE N-TERMINAL SECTION-RELATED"/>
    <property type="match status" value="1"/>
</dbReference>
<reference evidence="5" key="1">
    <citation type="submission" date="2020-05" db="EMBL/GenBank/DDBJ databases">
        <authorList>
            <person name="Chiriac C."/>
            <person name="Salcher M."/>
            <person name="Ghai R."/>
            <person name="Kavagutti S V."/>
        </authorList>
    </citation>
    <scope>NUCLEOTIDE SEQUENCE</scope>
</reference>
<sequence length="260" mass="27306">MLDLDQVAKRIRARILSISSSSGEGHVPSSLSVVEALIGSLVFLEDKSLTPMNLVLSKGHAALGLFATLSELRFDLGGDLLDYSSKGSGFGGHPDALKSPHVSLSSGSLGHGLPFACGLAHSDKINGSGATPVIVLVGDGELNEGSNWEAVMLGVGLELSNLIVVVDDNNSSNRGSSVGNLVDKFRSFDLDVMSIDGHDSEEIVQALNKLSARVSSAPAALVLKTTKGKGVAEMELDPEAWHHRSPTIIELEKFLEEVAN</sequence>
<dbReference type="InterPro" id="IPR005474">
    <property type="entry name" value="Transketolase_N"/>
</dbReference>
<comment type="cofactor">
    <cofactor evidence="1">
        <name>thiamine diphosphate</name>
        <dbReference type="ChEBI" id="CHEBI:58937"/>
    </cofactor>
</comment>
<evidence type="ECO:0000256" key="2">
    <source>
        <dbReference type="ARBA" id="ARBA00007131"/>
    </source>
</evidence>
<gene>
    <name evidence="5" type="ORF">UFOPK2131_00206</name>
</gene>
<feature type="domain" description="Transketolase N-terminal" evidence="4">
    <location>
        <begin position="54"/>
        <end position="232"/>
    </location>
</feature>
<dbReference type="SUPFAM" id="SSF52518">
    <property type="entry name" value="Thiamin diphosphate-binding fold (THDP-binding)"/>
    <property type="match status" value="1"/>
</dbReference>
<protein>
    <submittedName>
        <fullName evidence="5">Unannotated protein</fullName>
    </submittedName>
</protein>
<accession>A0A6J6IZ33</accession>
<keyword evidence="3" id="KW-0786">Thiamine pyrophosphate</keyword>
<dbReference type="EMBL" id="CAEZVT010000007">
    <property type="protein sequence ID" value="CAB4629886.1"/>
    <property type="molecule type" value="Genomic_DNA"/>
</dbReference>
<evidence type="ECO:0000259" key="4">
    <source>
        <dbReference type="Pfam" id="PF00456"/>
    </source>
</evidence>
<dbReference type="AlphaFoldDB" id="A0A6J6IZ33"/>
<organism evidence="5">
    <name type="scientific">freshwater metagenome</name>
    <dbReference type="NCBI Taxonomy" id="449393"/>
    <lineage>
        <taxon>unclassified sequences</taxon>
        <taxon>metagenomes</taxon>
        <taxon>ecological metagenomes</taxon>
    </lineage>
</organism>
<dbReference type="InterPro" id="IPR029061">
    <property type="entry name" value="THDP-binding"/>
</dbReference>
<dbReference type="PANTHER" id="PTHR47514:SF1">
    <property type="entry name" value="TRANSKETOLASE N-TERMINAL SECTION-RELATED"/>
    <property type="match status" value="1"/>
</dbReference>
<proteinExistence type="inferred from homology"/>
<evidence type="ECO:0000313" key="5">
    <source>
        <dbReference type="EMBL" id="CAB4629886.1"/>
    </source>
</evidence>
<dbReference type="Gene3D" id="3.40.50.970">
    <property type="match status" value="1"/>
</dbReference>
<evidence type="ECO:0000256" key="1">
    <source>
        <dbReference type="ARBA" id="ARBA00001964"/>
    </source>
</evidence>
<dbReference type="Pfam" id="PF00456">
    <property type="entry name" value="Transketolase_N"/>
    <property type="match status" value="1"/>
</dbReference>
<evidence type="ECO:0000256" key="3">
    <source>
        <dbReference type="ARBA" id="ARBA00023052"/>
    </source>
</evidence>